<dbReference type="eggNOG" id="KOG2501">
    <property type="taxonomic scope" value="Eukaryota"/>
</dbReference>
<accession>A0A0D3JH63</accession>
<dbReference type="GeneID" id="17268395"/>
<dbReference type="KEGG" id="ehx:EMIHUDRAFT_47969"/>
<evidence type="ECO:0000259" key="1">
    <source>
        <dbReference type="PROSITE" id="PS51352"/>
    </source>
</evidence>
<dbReference type="GO" id="GO:0004791">
    <property type="term" value="F:thioredoxin-disulfide reductase (NADPH) activity"/>
    <property type="evidence" value="ECO:0007669"/>
    <property type="project" value="TreeGrafter"/>
</dbReference>
<dbReference type="OMA" id="MNEMHGS"/>
<sequence>EAIRGKIVGIYFSAAWCKPCHRFSPVLSKLRAAHEEDFVVVFVSNDRSEAEMKRFSDGKGFLRVPFTSRRRQWLHHRLAVNMVPTLVIVDGSTGEVLTSWGRAAVLRNPEGCVESWK</sequence>
<protein>
    <recommendedName>
        <fullName evidence="1">Thioredoxin domain-containing protein</fullName>
    </recommendedName>
</protein>
<dbReference type="AlphaFoldDB" id="A0A0D3JH63"/>
<dbReference type="Gene3D" id="3.40.30.10">
    <property type="entry name" value="Glutaredoxin"/>
    <property type="match status" value="1"/>
</dbReference>
<dbReference type="PANTHER" id="PTHR46472">
    <property type="entry name" value="NUCLEOREDOXIN"/>
    <property type="match status" value="1"/>
</dbReference>
<dbReference type="InterPro" id="IPR013766">
    <property type="entry name" value="Thioredoxin_domain"/>
</dbReference>
<dbReference type="RefSeq" id="XP_005775277.1">
    <property type="nucleotide sequence ID" value="XM_005775220.1"/>
</dbReference>
<reference evidence="2" key="2">
    <citation type="submission" date="2024-10" db="UniProtKB">
        <authorList>
            <consortium name="EnsemblProtists"/>
        </authorList>
    </citation>
    <scope>IDENTIFICATION</scope>
</reference>
<dbReference type="GO" id="GO:0031397">
    <property type="term" value="P:negative regulation of protein ubiquitination"/>
    <property type="evidence" value="ECO:0007669"/>
    <property type="project" value="TreeGrafter"/>
</dbReference>
<dbReference type="PANTHER" id="PTHR46472:SF1">
    <property type="entry name" value="NUCLEOREDOXIN"/>
    <property type="match status" value="1"/>
</dbReference>
<dbReference type="InterPro" id="IPR036249">
    <property type="entry name" value="Thioredoxin-like_sf"/>
</dbReference>
<dbReference type="SUPFAM" id="SSF52833">
    <property type="entry name" value="Thioredoxin-like"/>
    <property type="match status" value="1"/>
</dbReference>
<proteinExistence type="predicted"/>
<dbReference type="InterPro" id="IPR012336">
    <property type="entry name" value="Thioredoxin-like_fold"/>
</dbReference>
<dbReference type="PaxDb" id="2903-EOD22848"/>
<dbReference type="EnsemblProtists" id="EOD22848">
    <property type="protein sequence ID" value="EOD22848"/>
    <property type="gene ID" value="EMIHUDRAFT_47969"/>
</dbReference>
<keyword evidence="3" id="KW-1185">Reference proteome</keyword>
<name>A0A0D3JH63_EMIH1</name>
<dbReference type="GO" id="GO:0005634">
    <property type="term" value="C:nucleus"/>
    <property type="evidence" value="ECO:0007669"/>
    <property type="project" value="TreeGrafter"/>
</dbReference>
<dbReference type="GO" id="GO:0030178">
    <property type="term" value="P:negative regulation of Wnt signaling pathway"/>
    <property type="evidence" value="ECO:0007669"/>
    <property type="project" value="TreeGrafter"/>
</dbReference>
<dbReference type="Proteomes" id="UP000013827">
    <property type="component" value="Unassembled WGS sequence"/>
</dbReference>
<dbReference type="STRING" id="2903.R1CJ06"/>
<feature type="domain" description="Thioredoxin" evidence="1">
    <location>
        <begin position="1"/>
        <end position="117"/>
    </location>
</feature>
<dbReference type="Pfam" id="PF13905">
    <property type="entry name" value="Thioredoxin_8"/>
    <property type="match status" value="1"/>
</dbReference>
<dbReference type="HOGENOM" id="CLU_116457_1_1_1"/>
<dbReference type="PROSITE" id="PS51352">
    <property type="entry name" value="THIOREDOXIN_2"/>
    <property type="match status" value="1"/>
</dbReference>
<reference evidence="3" key="1">
    <citation type="journal article" date="2013" name="Nature">
        <title>Pan genome of the phytoplankton Emiliania underpins its global distribution.</title>
        <authorList>
            <person name="Read B.A."/>
            <person name="Kegel J."/>
            <person name="Klute M.J."/>
            <person name="Kuo A."/>
            <person name="Lefebvre S.C."/>
            <person name="Maumus F."/>
            <person name="Mayer C."/>
            <person name="Miller J."/>
            <person name="Monier A."/>
            <person name="Salamov A."/>
            <person name="Young J."/>
            <person name="Aguilar M."/>
            <person name="Claverie J.M."/>
            <person name="Frickenhaus S."/>
            <person name="Gonzalez K."/>
            <person name="Herman E.K."/>
            <person name="Lin Y.C."/>
            <person name="Napier J."/>
            <person name="Ogata H."/>
            <person name="Sarno A.F."/>
            <person name="Shmutz J."/>
            <person name="Schroeder D."/>
            <person name="de Vargas C."/>
            <person name="Verret F."/>
            <person name="von Dassow P."/>
            <person name="Valentin K."/>
            <person name="Van de Peer Y."/>
            <person name="Wheeler G."/>
            <person name="Dacks J.B."/>
            <person name="Delwiche C.F."/>
            <person name="Dyhrman S.T."/>
            <person name="Glockner G."/>
            <person name="John U."/>
            <person name="Richards T."/>
            <person name="Worden A.Z."/>
            <person name="Zhang X."/>
            <person name="Grigoriev I.V."/>
            <person name="Allen A.E."/>
            <person name="Bidle K."/>
            <person name="Borodovsky M."/>
            <person name="Bowler C."/>
            <person name="Brownlee C."/>
            <person name="Cock J.M."/>
            <person name="Elias M."/>
            <person name="Gladyshev V.N."/>
            <person name="Groth M."/>
            <person name="Guda C."/>
            <person name="Hadaegh A."/>
            <person name="Iglesias-Rodriguez M.D."/>
            <person name="Jenkins J."/>
            <person name="Jones B.M."/>
            <person name="Lawson T."/>
            <person name="Leese F."/>
            <person name="Lindquist E."/>
            <person name="Lobanov A."/>
            <person name="Lomsadze A."/>
            <person name="Malik S.B."/>
            <person name="Marsh M.E."/>
            <person name="Mackinder L."/>
            <person name="Mock T."/>
            <person name="Mueller-Roeber B."/>
            <person name="Pagarete A."/>
            <person name="Parker M."/>
            <person name="Probert I."/>
            <person name="Quesneville H."/>
            <person name="Raines C."/>
            <person name="Rensing S.A."/>
            <person name="Riano-Pachon D.M."/>
            <person name="Richier S."/>
            <person name="Rokitta S."/>
            <person name="Shiraiwa Y."/>
            <person name="Soanes D.M."/>
            <person name="van der Giezen M."/>
            <person name="Wahlund T.M."/>
            <person name="Williams B."/>
            <person name="Wilson W."/>
            <person name="Wolfe G."/>
            <person name="Wurch L.L."/>
        </authorList>
    </citation>
    <scope>NUCLEOTIDE SEQUENCE</scope>
</reference>
<organism evidence="2 3">
    <name type="scientific">Emiliania huxleyi (strain CCMP1516)</name>
    <dbReference type="NCBI Taxonomy" id="280463"/>
    <lineage>
        <taxon>Eukaryota</taxon>
        <taxon>Haptista</taxon>
        <taxon>Haptophyta</taxon>
        <taxon>Prymnesiophyceae</taxon>
        <taxon>Isochrysidales</taxon>
        <taxon>Noelaerhabdaceae</taxon>
        <taxon>Emiliania</taxon>
    </lineage>
</organism>
<evidence type="ECO:0000313" key="3">
    <source>
        <dbReference type="Proteomes" id="UP000013827"/>
    </source>
</evidence>
<evidence type="ECO:0000313" key="2">
    <source>
        <dbReference type="EnsemblProtists" id="EOD22848"/>
    </source>
</evidence>